<evidence type="ECO:0000256" key="2">
    <source>
        <dbReference type="ARBA" id="ARBA00004725"/>
    </source>
</evidence>
<dbReference type="PANTHER" id="PTHR48109:SF3">
    <property type="entry name" value="SLL0744 PROTEIN"/>
    <property type="match status" value="1"/>
</dbReference>
<evidence type="ECO:0000313" key="8">
    <source>
        <dbReference type="EMBL" id="PWN06698.1"/>
    </source>
</evidence>
<dbReference type="GO" id="GO:0044205">
    <property type="term" value="P:'de novo' UMP biosynthetic process"/>
    <property type="evidence" value="ECO:0007669"/>
    <property type="project" value="UniProtKB-UniPathway"/>
</dbReference>
<keyword evidence="3" id="KW-0285">Flavoprotein</keyword>
<evidence type="ECO:0000256" key="5">
    <source>
        <dbReference type="ARBA" id="ARBA00022975"/>
    </source>
</evidence>
<dbReference type="InterPro" id="IPR012135">
    <property type="entry name" value="Dihydroorotate_DH_1_2"/>
</dbReference>
<dbReference type="EMBL" id="QGGB01000006">
    <property type="protein sequence ID" value="PWN06698.1"/>
    <property type="molecule type" value="Genomic_DNA"/>
</dbReference>
<organism evidence="8 9">
    <name type="scientific">Rhodohalobacter mucosus</name>
    <dbReference type="NCBI Taxonomy" id="2079485"/>
    <lineage>
        <taxon>Bacteria</taxon>
        <taxon>Pseudomonadati</taxon>
        <taxon>Balneolota</taxon>
        <taxon>Balneolia</taxon>
        <taxon>Balneolales</taxon>
        <taxon>Balneolaceae</taxon>
        <taxon>Rhodohalobacter</taxon>
    </lineage>
</organism>
<dbReference type="RefSeq" id="WP_109646812.1">
    <property type="nucleotide sequence ID" value="NZ_QGGB01000006.1"/>
</dbReference>
<sequence length="330" mass="36964">MINLETEYLGLKLKNPLVPSASPLSESVDAVRKMEDYGASAVVMYSLFEEQITHENKALDHYLSTTGESYAEALSYFPEPEEYKNIQAEEYLEQIRLLKEAVDIPVIASLNGVSKGGWMSYASKMQEAGADAIELNIYYVATDPSRDASEIETMYLDNIKQVKEAVSIPVSVKTGPYFSSFANMAMKMEKAGADGLVLFNRFYQPDIDLENLEILPSLQLSHSFEKRLPLRWIAILRPLLKSSLAATTGIHSAEDVIKMILAGADVAMMASLLLVRGVKELTLIENRMKEWMEEHQYASLDQMKGSMDSRSVAEPAAFERANYLKILQSY</sequence>
<dbReference type="AlphaFoldDB" id="A0A316TS60"/>
<comment type="caution">
    <text evidence="8">The sequence shown here is derived from an EMBL/GenBank/DDBJ whole genome shotgun (WGS) entry which is preliminary data.</text>
</comment>
<dbReference type="UniPathway" id="UPA00070"/>
<protein>
    <submittedName>
        <fullName evidence="8">Dihydroorotate dehydrogenase-like protein</fullName>
    </submittedName>
</protein>
<dbReference type="SUPFAM" id="SSF51395">
    <property type="entry name" value="FMN-linked oxidoreductases"/>
    <property type="match status" value="1"/>
</dbReference>
<keyword evidence="5" id="KW-0665">Pyrimidine biosynthesis</keyword>
<gene>
    <name evidence="8" type="ORF">DDZ15_09290</name>
</gene>
<dbReference type="PIRSF" id="PIRSF000164">
    <property type="entry name" value="DHO_oxidase"/>
    <property type="match status" value="1"/>
</dbReference>
<dbReference type="InterPro" id="IPR050074">
    <property type="entry name" value="DHO_dehydrogenase"/>
</dbReference>
<evidence type="ECO:0000256" key="3">
    <source>
        <dbReference type="ARBA" id="ARBA00022630"/>
    </source>
</evidence>
<dbReference type="InterPro" id="IPR005720">
    <property type="entry name" value="Dihydroorotate_DH_cat"/>
</dbReference>
<dbReference type="GO" id="GO:0005737">
    <property type="term" value="C:cytoplasm"/>
    <property type="evidence" value="ECO:0007669"/>
    <property type="project" value="InterPro"/>
</dbReference>
<evidence type="ECO:0000256" key="4">
    <source>
        <dbReference type="ARBA" id="ARBA00022643"/>
    </source>
</evidence>
<comment type="cofactor">
    <cofactor evidence="1">
        <name>FMN</name>
        <dbReference type="ChEBI" id="CHEBI:58210"/>
    </cofactor>
</comment>
<evidence type="ECO:0000256" key="6">
    <source>
        <dbReference type="ARBA" id="ARBA00023002"/>
    </source>
</evidence>
<comment type="pathway">
    <text evidence="2">Pyrimidine metabolism; UMP biosynthesis via de novo pathway.</text>
</comment>
<dbReference type="GO" id="GO:0004152">
    <property type="term" value="F:dihydroorotate dehydrogenase activity"/>
    <property type="evidence" value="ECO:0007669"/>
    <property type="project" value="InterPro"/>
</dbReference>
<dbReference type="OrthoDB" id="9794954at2"/>
<feature type="domain" description="Dihydroorotate dehydrogenase catalytic" evidence="7">
    <location>
        <begin position="88"/>
        <end position="292"/>
    </location>
</feature>
<name>A0A316TS60_9BACT</name>
<dbReference type="PANTHER" id="PTHR48109">
    <property type="entry name" value="DIHYDROOROTATE DEHYDROGENASE (QUINONE), MITOCHONDRIAL-RELATED"/>
    <property type="match status" value="1"/>
</dbReference>
<dbReference type="Gene3D" id="3.20.20.70">
    <property type="entry name" value="Aldolase class I"/>
    <property type="match status" value="1"/>
</dbReference>
<reference evidence="8 9" key="1">
    <citation type="submission" date="2018-05" db="EMBL/GenBank/DDBJ databases">
        <title>Rhodohalobacter halophilus gen. nov., sp. nov., a moderately halophilic member of the family Balneolaceae.</title>
        <authorList>
            <person name="Liu Z.-W."/>
        </authorList>
    </citation>
    <scope>NUCLEOTIDE SEQUENCE [LARGE SCALE GENOMIC DNA]</scope>
    <source>
        <strain evidence="8 9">8A47</strain>
    </source>
</reference>
<dbReference type="Proteomes" id="UP000245533">
    <property type="component" value="Unassembled WGS sequence"/>
</dbReference>
<keyword evidence="9" id="KW-1185">Reference proteome</keyword>
<evidence type="ECO:0000313" key="9">
    <source>
        <dbReference type="Proteomes" id="UP000245533"/>
    </source>
</evidence>
<dbReference type="Pfam" id="PF01180">
    <property type="entry name" value="DHO_dh"/>
    <property type="match status" value="1"/>
</dbReference>
<dbReference type="GO" id="GO:0006207">
    <property type="term" value="P:'de novo' pyrimidine nucleobase biosynthetic process"/>
    <property type="evidence" value="ECO:0007669"/>
    <property type="project" value="TreeGrafter"/>
</dbReference>
<keyword evidence="4" id="KW-0288">FMN</keyword>
<dbReference type="InterPro" id="IPR013785">
    <property type="entry name" value="Aldolase_TIM"/>
</dbReference>
<evidence type="ECO:0000259" key="7">
    <source>
        <dbReference type="Pfam" id="PF01180"/>
    </source>
</evidence>
<dbReference type="CDD" id="cd04739">
    <property type="entry name" value="DHOD_like"/>
    <property type="match status" value="1"/>
</dbReference>
<proteinExistence type="predicted"/>
<dbReference type="NCBIfam" id="NF005741">
    <property type="entry name" value="PRK07565.1"/>
    <property type="match status" value="1"/>
</dbReference>
<accession>A0A316TS60</accession>
<evidence type="ECO:0000256" key="1">
    <source>
        <dbReference type="ARBA" id="ARBA00001917"/>
    </source>
</evidence>
<keyword evidence="6" id="KW-0560">Oxidoreductase</keyword>